<dbReference type="AlphaFoldDB" id="A0A1L7RJT5"/>
<gene>
    <name evidence="2" type="ORF">AAM4_0365</name>
</gene>
<organism evidence="2">
    <name type="scientific">Actinomyces succiniciruminis</name>
    <dbReference type="NCBI Taxonomy" id="1522002"/>
    <lineage>
        <taxon>Bacteria</taxon>
        <taxon>Bacillati</taxon>
        <taxon>Actinomycetota</taxon>
        <taxon>Actinomycetes</taxon>
        <taxon>Actinomycetales</taxon>
        <taxon>Actinomycetaceae</taxon>
        <taxon>Actinomyces</taxon>
    </lineage>
</organism>
<protein>
    <submittedName>
        <fullName evidence="2">Invasin/intimin cell-adhesion</fullName>
    </submittedName>
</protein>
<dbReference type="Gene3D" id="2.60.40.1080">
    <property type="match status" value="1"/>
</dbReference>
<dbReference type="RefSeq" id="WP_210578571.1">
    <property type="nucleotide sequence ID" value="NZ_LK995470.1"/>
</dbReference>
<dbReference type="SMART" id="SM00635">
    <property type="entry name" value="BID_2"/>
    <property type="match status" value="1"/>
</dbReference>
<dbReference type="InterPro" id="IPR008964">
    <property type="entry name" value="Invasin/intimin_cell_adhesion"/>
</dbReference>
<evidence type="ECO:0000259" key="1">
    <source>
        <dbReference type="SMART" id="SM00635"/>
    </source>
</evidence>
<dbReference type="InterPro" id="IPR003343">
    <property type="entry name" value="Big_2"/>
</dbReference>
<dbReference type="Pfam" id="PF02368">
    <property type="entry name" value="Big_2"/>
    <property type="match status" value="1"/>
</dbReference>
<dbReference type="SUPFAM" id="SSF49373">
    <property type="entry name" value="Invasin/intimin cell-adhesion fragments"/>
    <property type="match status" value="1"/>
</dbReference>
<evidence type="ECO:0000313" key="2">
    <source>
        <dbReference type="EMBL" id="CED90260.1"/>
    </source>
</evidence>
<accession>A0A1L7RJT5</accession>
<dbReference type="EMBL" id="LK995470">
    <property type="protein sequence ID" value="CED90260.1"/>
    <property type="molecule type" value="Genomic_DNA"/>
</dbReference>
<sequence>MPLYNSSDYDLNSISVPLTGVAAYAPVTSANVVSDELLGSPTITLPSAYRSLGLYKEDGGPQDSRDDDDAIELFQTGYKMSGDSTLTVQINLAEDNEAVNALLDGKTPDENGVVYVDAELPSNTFLLFVATRNKNGTELRRNGVARIQSIETDQEERGSIRGKSVTFEWVPDALFNMSPYKKWFGTPGTITIQVTPSPAEVAVNSTVRLTAVTDPAGLKVTWTSDKDTIATVGQDGTVTGIAEGTANITASVGSAKTTVVVTVTA</sequence>
<feature type="domain" description="BIG2" evidence="1">
    <location>
        <begin position="188"/>
        <end position="262"/>
    </location>
</feature>
<proteinExistence type="predicted"/>
<name>A0A1L7RJT5_9ACTO</name>
<reference evidence="2" key="1">
    <citation type="submission" date="2014-07" db="EMBL/GenBank/DDBJ databases">
        <authorList>
            <person name="Zhang J.E."/>
            <person name="Yang H."/>
            <person name="Guo J."/>
            <person name="Deng Z."/>
            <person name="Luo H."/>
            <person name="Luo M."/>
            <person name="Zhao B."/>
        </authorList>
    </citation>
    <scope>NUCLEOTIDE SEQUENCE</scope>
    <source>
        <strain evidence="2">AM4</strain>
    </source>
</reference>